<keyword evidence="7 11" id="KW-1278">Translocase</keyword>
<evidence type="ECO:0000256" key="3">
    <source>
        <dbReference type="ARBA" id="ARBA00022448"/>
    </source>
</evidence>
<dbReference type="InterPro" id="IPR023043">
    <property type="entry name" value="NAD(P)H_OxRDtase_bac/plastid"/>
</dbReference>
<evidence type="ECO:0000256" key="11">
    <source>
        <dbReference type="HAMAP-Rule" id="MF_01394"/>
    </source>
</evidence>
<evidence type="ECO:0000256" key="9">
    <source>
        <dbReference type="ARBA" id="ARBA00023027"/>
    </source>
</evidence>
<dbReference type="InterPro" id="IPR038430">
    <property type="entry name" value="NDAH_ubi_oxred_su3_sf"/>
</dbReference>
<evidence type="ECO:0000256" key="1">
    <source>
        <dbReference type="ARBA" id="ARBA00004141"/>
    </source>
</evidence>
<comment type="subunit">
    <text evidence="11">NDH-1 is composed of 14 different subunits. Subunits NuoA, H, J, K, L, M, N constitute the membrane sector of the complex.</text>
</comment>
<comment type="subcellular location">
    <subcellularLocation>
        <location evidence="11 12">Cell membrane</location>
        <topology evidence="11 12">Multi-pass membrane protein</topology>
    </subcellularLocation>
    <subcellularLocation>
        <location evidence="1">Membrane</location>
        <topology evidence="1">Multi-pass membrane protein</topology>
    </subcellularLocation>
</comment>
<evidence type="ECO:0000313" key="14">
    <source>
        <dbReference type="Proteomes" id="UP001333102"/>
    </source>
</evidence>
<comment type="function">
    <text evidence="11">NDH-1 shuttles electrons from NADH, via FMN and iron-sulfur (Fe-S) centers, to quinones in the respiratory chain. The immediate electron acceptor for the enzyme in this species is believed to be a menaquinone. Couples the redox reaction to proton translocation (for every two electrons transferred, four hydrogen ions are translocated across the cytoplasmic membrane), and thus conserves the redox energy in a proton gradient.</text>
</comment>
<keyword evidence="10 11" id="KW-0472">Membrane</keyword>
<dbReference type="HAMAP" id="MF_01394">
    <property type="entry name" value="NDH1_NuoA"/>
    <property type="match status" value="1"/>
</dbReference>
<feature type="transmembrane region" description="Helical" evidence="11">
    <location>
        <begin position="62"/>
        <end position="83"/>
    </location>
</feature>
<dbReference type="EC" id="7.1.1.-" evidence="11"/>
<keyword evidence="9 11" id="KW-0520">NAD</keyword>
<evidence type="ECO:0000256" key="4">
    <source>
        <dbReference type="ARBA" id="ARBA00022475"/>
    </source>
</evidence>
<dbReference type="InterPro" id="IPR000440">
    <property type="entry name" value="NADH_UbQ/plastoQ_OxRdtase_su3"/>
</dbReference>
<dbReference type="Proteomes" id="UP001333102">
    <property type="component" value="Chromosome"/>
</dbReference>
<keyword evidence="5 11" id="KW-0812">Transmembrane</keyword>
<gene>
    <name evidence="11" type="primary">nuoA</name>
    <name evidence="13" type="ORF">VLY81_09145</name>
</gene>
<evidence type="ECO:0000256" key="6">
    <source>
        <dbReference type="ARBA" id="ARBA00022719"/>
    </source>
</evidence>
<evidence type="ECO:0000256" key="10">
    <source>
        <dbReference type="ARBA" id="ARBA00023136"/>
    </source>
</evidence>
<evidence type="ECO:0000313" key="13">
    <source>
        <dbReference type="EMBL" id="WRP13615.1"/>
    </source>
</evidence>
<dbReference type="EMBL" id="CP141614">
    <property type="protein sequence ID" value="WRP13615.1"/>
    <property type="molecule type" value="Genomic_DNA"/>
</dbReference>
<dbReference type="Gene3D" id="1.20.58.1610">
    <property type="entry name" value="NADH:ubiquinone/plastoquinone oxidoreductase, chain 3"/>
    <property type="match status" value="1"/>
</dbReference>
<organism evidence="13 14">
    <name type="scientific">Geochorda subterranea</name>
    <dbReference type="NCBI Taxonomy" id="3109564"/>
    <lineage>
        <taxon>Bacteria</taxon>
        <taxon>Bacillati</taxon>
        <taxon>Bacillota</taxon>
        <taxon>Limnochordia</taxon>
        <taxon>Limnochordales</taxon>
        <taxon>Geochordaceae</taxon>
        <taxon>Geochorda</taxon>
    </lineage>
</organism>
<feature type="transmembrane region" description="Helical" evidence="11">
    <location>
        <begin position="12"/>
        <end position="32"/>
    </location>
</feature>
<protein>
    <recommendedName>
        <fullName evidence="11">NADH-quinone oxidoreductase subunit A</fullName>
        <ecNumber evidence="11">7.1.1.-</ecNumber>
    </recommendedName>
    <alternativeName>
        <fullName evidence="11">NADH dehydrogenase I subunit A</fullName>
    </alternativeName>
    <alternativeName>
        <fullName evidence="11">NDH-1 subunit A</fullName>
    </alternativeName>
    <alternativeName>
        <fullName evidence="11">NUO1</fullName>
    </alternativeName>
</protein>
<feature type="transmembrane region" description="Helical" evidence="11">
    <location>
        <begin position="89"/>
        <end position="112"/>
    </location>
</feature>
<dbReference type="PANTHER" id="PTHR11058:SF22">
    <property type="entry name" value="NADH-QUINONE OXIDOREDUCTASE SUBUNIT A"/>
    <property type="match status" value="1"/>
</dbReference>
<dbReference type="PANTHER" id="PTHR11058">
    <property type="entry name" value="NADH-UBIQUINONE OXIDOREDUCTASE CHAIN 3"/>
    <property type="match status" value="1"/>
</dbReference>
<comment type="catalytic activity">
    <reaction evidence="11 12">
        <text>a quinone + NADH + 5 H(+)(in) = a quinol + NAD(+) + 4 H(+)(out)</text>
        <dbReference type="Rhea" id="RHEA:57888"/>
        <dbReference type="ChEBI" id="CHEBI:15378"/>
        <dbReference type="ChEBI" id="CHEBI:24646"/>
        <dbReference type="ChEBI" id="CHEBI:57540"/>
        <dbReference type="ChEBI" id="CHEBI:57945"/>
        <dbReference type="ChEBI" id="CHEBI:132124"/>
    </reaction>
</comment>
<dbReference type="RefSeq" id="WP_324667860.1">
    <property type="nucleotide sequence ID" value="NZ_CP141614.1"/>
</dbReference>
<keyword evidence="8 11" id="KW-1133">Transmembrane helix</keyword>
<accession>A0ABZ1BLB2</accession>
<keyword evidence="3 11" id="KW-0813">Transport</keyword>
<keyword evidence="6 11" id="KW-0874">Quinone</keyword>
<name>A0ABZ1BLB2_9FIRM</name>
<proteinExistence type="inferred from homology"/>
<sequence length="120" mass="13377">MRQTVEAYGALAIYLAVVLAITLTISVLAGRIGRRRPDPVKIEPYESGYPTPPLMGRFPVKFYVVAMLFVIFDVETVAFYPWAVQVRELGAYGLAVMGLFLAILAIGDAYVWKKGGFEWK</sequence>
<evidence type="ECO:0000256" key="2">
    <source>
        <dbReference type="ARBA" id="ARBA00008472"/>
    </source>
</evidence>
<keyword evidence="4 11" id="KW-1003">Cell membrane</keyword>
<dbReference type="Pfam" id="PF00507">
    <property type="entry name" value="Oxidored_q4"/>
    <property type="match status" value="1"/>
</dbReference>
<evidence type="ECO:0000256" key="7">
    <source>
        <dbReference type="ARBA" id="ARBA00022967"/>
    </source>
</evidence>
<reference evidence="14" key="1">
    <citation type="submission" date="2023-12" db="EMBL/GenBank/DDBJ databases">
        <title>Novel isolates from deep terrestrial aquifers shed light on the physiology and ecology of the class Limnochordia.</title>
        <authorList>
            <person name="Karnachuk O.V."/>
            <person name="Lukina A.P."/>
            <person name="Avakyan M.R."/>
            <person name="Kadnikov V."/>
            <person name="Begmatov S."/>
            <person name="Beletsky A.V."/>
            <person name="Mardanov A.V."/>
            <person name="Ravin N.V."/>
        </authorList>
    </citation>
    <scope>NUCLEOTIDE SEQUENCE [LARGE SCALE GENOMIC DNA]</scope>
    <source>
        <strain evidence="14">LN</strain>
    </source>
</reference>
<evidence type="ECO:0000256" key="8">
    <source>
        <dbReference type="ARBA" id="ARBA00022989"/>
    </source>
</evidence>
<evidence type="ECO:0000256" key="12">
    <source>
        <dbReference type="RuleBase" id="RU003639"/>
    </source>
</evidence>
<evidence type="ECO:0000256" key="5">
    <source>
        <dbReference type="ARBA" id="ARBA00022692"/>
    </source>
</evidence>
<comment type="similarity">
    <text evidence="2 11 12">Belongs to the complex I subunit 3 family.</text>
</comment>
<keyword evidence="14" id="KW-1185">Reference proteome</keyword>